<sequence>MAYPFFIRGCCGVGVFNCEPRYSMEGVAKLVYLMININSVRRTTAARFGLNQDRFFACGLSHASRKSAGNTDTVACRRASTHFTMDTDNRDMVCPFTVFFCLS</sequence>
<organism evidence="1">
    <name type="scientific">Klebsiella pneumoniae</name>
    <dbReference type="NCBI Taxonomy" id="573"/>
    <lineage>
        <taxon>Bacteria</taxon>
        <taxon>Pseudomonadati</taxon>
        <taxon>Pseudomonadota</taxon>
        <taxon>Gammaproteobacteria</taxon>
        <taxon>Enterobacterales</taxon>
        <taxon>Enterobacteriaceae</taxon>
        <taxon>Klebsiella/Raoultella group</taxon>
        <taxon>Klebsiella</taxon>
        <taxon>Klebsiella pneumoniae complex</taxon>
    </lineage>
</organism>
<evidence type="ECO:0000313" key="1">
    <source>
        <dbReference type="EMBL" id="QTX14709.1"/>
    </source>
</evidence>
<proteinExistence type="predicted"/>
<dbReference type="EMBL" id="MN956836">
    <property type="protein sequence ID" value="QTX14709.1"/>
    <property type="molecule type" value="Genomic_DNA"/>
</dbReference>
<dbReference type="AlphaFoldDB" id="A0A8B0SUL5"/>
<geneLocation type="plasmid" evidence="1">
    <name>p17-15-vir-like</name>
</geneLocation>
<protein>
    <submittedName>
        <fullName evidence="1">Uncharacterized protein</fullName>
    </submittedName>
</protein>
<accession>A0A8B0SUL5</accession>
<name>A0A8B0SUL5_KLEPN</name>
<reference evidence="1" key="1">
    <citation type="submission" date="2020-01" db="EMBL/GenBank/DDBJ databases">
        <authorList>
            <person name="Qin S."/>
        </authorList>
    </citation>
    <scope>NUCLEOTIDE SEQUENCE</scope>
    <source>
        <strain evidence="1">CVir17-16-YZ6g</strain>
        <plasmid evidence="1">p17-15-vir-like</plasmid>
    </source>
</reference>
<keyword evidence="1" id="KW-0614">Plasmid</keyword>